<evidence type="ECO:0000313" key="2">
    <source>
        <dbReference type="Proteomes" id="UP000799539"/>
    </source>
</evidence>
<dbReference type="AlphaFoldDB" id="A0A6A6FEG3"/>
<sequence length="223" mass="25264">MKLISVLHVRSAYGAAAWALFDLRVGLDTAYTEYLPMWYSDRCVLLCCNQFGHLTDYSPDALHANIMFSLSKALMIFQAQYELLYVLEEVLKNLLDMCPAALSLRMAQALLVPLLHRCRLLSRTKAWSFFKRCTAPTRNPRKTVVFRGQAFVQAMKNAGFTAEESAGSSVSFRSSHGGSICFHRPHPDPVLHPIMLYAMAKRLTKWFGFTLETFVLKETEVAT</sequence>
<accession>A0A6A6FEG3</accession>
<gene>
    <name evidence="1" type="ORF">CERZMDRAFT_98176</name>
</gene>
<protein>
    <submittedName>
        <fullName evidence="1">Uncharacterized protein</fullName>
    </submittedName>
</protein>
<proteinExistence type="predicted"/>
<name>A0A6A6FEG3_9PEZI</name>
<dbReference type="InterPro" id="IPR012933">
    <property type="entry name" value="HicA_mRNA_interferase"/>
</dbReference>
<keyword evidence="2" id="KW-1185">Reference proteome</keyword>
<dbReference type="Proteomes" id="UP000799539">
    <property type="component" value="Unassembled WGS sequence"/>
</dbReference>
<dbReference type="OrthoDB" id="2922289at2759"/>
<dbReference type="GO" id="GO:0003729">
    <property type="term" value="F:mRNA binding"/>
    <property type="evidence" value="ECO:0007669"/>
    <property type="project" value="InterPro"/>
</dbReference>
<organism evidence="1 2">
    <name type="scientific">Cercospora zeae-maydis SCOH1-5</name>
    <dbReference type="NCBI Taxonomy" id="717836"/>
    <lineage>
        <taxon>Eukaryota</taxon>
        <taxon>Fungi</taxon>
        <taxon>Dikarya</taxon>
        <taxon>Ascomycota</taxon>
        <taxon>Pezizomycotina</taxon>
        <taxon>Dothideomycetes</taxon>
        <taxon>Dothideomycetidae</taxon>
        <taxon>Mycosphaerellales</taxon>
        <taxon>Mycosphaerellaceae</taxon>
        <taxon>Cercospora</taxon>
    </lineage>
</organism>
<reference evidence="1" key="1">
    <citation type="journal article" date="2020" name="Stud. Mycol.">
        <title>101 Dothideomycetes genomes: a test case for predicting lifestyles and emergence of pathogens.</title>
        <authorList>
            <person name="Haridas S."/>
            <person name="Albert R."/>
            <person name="Binder M."/>
            <person name="Bloem J."/>
            <person name="Labutti K."/>
            <person name="Salamov A."/>
            <person name="Andreopoulos B."/>
            <person name="Baker S."/>
            <person name="Barry K."/>
            <person name="Bills G."/>
            <person name="Bluhm B."/>
            <person name="Cannon C."/>
            <person name="Castanera R."/>
            <person name="Culley D."/>
            <person name="Daum C."/>
            <person name="Ezra D."/>
            <person name="Gonzalez J."/>
            <person name="Henrissat B."/>
            <person name="Kuo A."/>
            <person name="Liang C."/>
            <person name="Lipzen A."/>
            <person name="Lutzoni F."/>
            <person name="Magnuson J."/>
            <person name="Mondo S."/>
            <person name="Nolan M."/>
            <person name="Ohm R."/>
            <person name="Pangilinan J."/>
            <person name="Park H.-J."/>
            <person name="Ramirez L."/>
            <person name="Alfaro M."/>
            <person name="Sun H."/>
            <person name="Tritt A."/>
            <person name="Yoshinaga Y."/>
            <person name="Zwiers L.-H."/>
            <person name="Turgeon B."/>
            <person name="Goodwin S."/>
            <person name="Spatafora J."/>
            <person name="Crous P."/>
            <person name="Grigoriev I."/>
        </authorList>
    </citation>
    <scope>NUCLEOTIDE SEQUENCE</scope>
    <source>
        <strain evidence="1">SCOH1-5</strain>
    </source>
</reference>
<evidence type="ECO:0000313" key="1">
    <source>
        <dbReference type="EMBL" id="KAF2211743.1"/>
    </source>
</evidence>
<dbReference type="Pfam" id="PF07927">
    <property type="entry name" value="HicA_toxin"/>
    <property type="match status" value="1"/>
</dbReference>
<dbReference type="EMBL" id="ML992675">
    <property type="protein sequence ID" value="KAF2211743.1"/>
    <property type="molecule type" value="Genomic_DNA"/>
</dbReference>